<sequence>MTALDMLSIVKHRQTYQVRYASSNPYATDRQAYCCPDEDATIKFLQDLTLDAWSQQQAVTALRTGHIAVVPLVLPTAQVVVYFPEKQEAP</sequence>
<reference evidence="1" key="1">
    <citation type="submission" date="2019-03" db="EMBL/GenBank/DDBJ databases">
        <title>Lake Tanganyika Metagenome-Assembled Genomes (MAGs).</title>
        <authorList>
            <person name="Tran P."/>
        </authorList>
    </citation>
    <scope>NUCLEOTIDE SEQUENCE</scope>
    <source>
        <strain evidence="1">K_DeepCast_65m_m2_066</strain>
    </source>
</reference>
<gene>
    <name evidence="1" type="ORF">FJZ47_03990</name>
</gene>
<dbReference type="Proteomes" id="UP000712673">
    <property type="component" value="Unassembled WGS sequence"/>
</dbReference>
<organism evidence="1 2">
    <name type="scientific">Tectimicrobiota bacterium</name>
    <dbReference type="NCBI Taxonomy" id="2528274"/>
    <lineage>
        <taxon>Bacteria</taxon>
        <taxon>Pseudomonadati</taxon>
        <taxon>Nitrospinota/Tectimicrobiota group</taxon>
        <taxon>Candidatus Tectimicrobiota</taxon>
    </lineage>
</organism>
<proteinExistence type="predicted"/>
<accession>A0A937VXP8</accession>
<dbReference type="AlphaFoldDB" id="A0A937VXP8"/>
<name>A0A937VXP8_UNCTE</name>
<evidence type="ECO:0000313" key="1">
    <source>
        <dbReference type="EMBL" id="MBM3222951.1"/>
    </source>
</evidence>
<dbReference type="EMBL" id="VGLS01000075">
    <property type="protein sequence ID" value="MBM3222951.1"/>
    <property type="molecule type" value="Genomic_DNA"/>
</dbReference>
<protein>
    <submittedName>
        <fullName evidence="1">Uncharacterized protein</fullName>
    </submittedName>
</protein>
<evidence type="ECO:0000313" key="2">
    <source>
        <dbReference type="Proteomes" id="UP000712673"/>
    </source>
</evidence>
<comment type="caution">
    <text evidence="1">The sequence shown here is derived from an EMBL/GenBank/DDBJ whole genome shotgun (WGS) entry which is preliminary data.</text>
</comment>